<reference evidence="1" key="1">
    <citation type="submission" date="2022-07" db="EMBL/GenBank/DDBJ databases">
        <title>Phylogenomic reconstructions and comparative analyses of Kickxellomycotina fungi.</title>
        <authorList>
            <person name="Reynolds N.K."/>
            <person name="Stajich J.E."/>
            <person name="Barry K."/>
            <person name="Grigoriev I.V."/>
            <person name="Crous P."/>
            <person name="Smith M.E."/>
        </authorList>
    </citation>
    <scope>NUCLEOTIDE SEQUENCE</scope>
    <source>
        <strain evidence="1">RSA 476</strain>
    </source>
</reference>
<dbReference type="Gene3D" id="3.80.10.10">
    <property type="entry name" value="Ribonuclease Inhibitor"/>
    <property type="match status" value="1"/>
</dbReference>
<keyword evidence="2" id="KW-1185">Reference proteome</keyword>
<dbReference type="AlphaFoldDB" id="A0A9W8ILL3"/>
<sequence length="478" mass="53149">MALKALCHEYSICLDSESDRTTTEFTLWPPPMKHDHSGFYCLINDITISTTSKNVFNGKALKQLSSLKCADESFNSAKVLKVILNDCLNDELSDIPVATSHAKGFVALIKRLMPQMTTVKIEYEGEAEDQESVTCRAFERLLSGLYSGSDTRELTLVNCGLLLPAASSTMLNLTKIETIWDTSFDETIEIIRLNAATLKTLEIACAQSTKLIKLLESSSGSSGSDYLTYPNMRILHLSSGNITQYKCKPFKREYIPFPRLEQLSLDLVYPFSDDVLFRGNTATLKYLHMAANPGTIHLLNSYNTFDKEKLKSLRHVKVDVSYVNGISDVTTAEVVVNFVMELAHKAQSLEIEGQIPKDALLSAISLPEHCTDLQILVVNDLRLSLSEILAVAEATPALSDLHCQSLGIGDDLKHLAMEHLVDHLGLKYRHVGRNFKCWKLWHNRNTTIESAATCAMLLASICPKFTYNVVTSSVRADS</sequence>
<protein>
    <recommendedName>
        <fullName evidence="3">RNI-like protein</fullName>
    </recommendedName>
</protein>
<proteinExistence type="predicted"/>
<evidence type="ECO:0000313" key="1">
    <source>
        <dbReference type="EMBL" id="KAJ2867048.1"/>
    </source>
</evidence>
<evidence type="ECO:0008006" key="3">
    <source>
        <dbReference type="Google" id="ProtNLM"/>
    </source>
</evidence>
<dbReference type="EMBL" id="JANBUY010000026">
    <property type="protein sequence ID" value="KAJ2867048.1"/>
    <property type="molecule type" value="Genomic_DNA"/>
</dbReference>
<name>A0A9W8ILL3_9FUNG</name>
<gene>
    <name evidence="1" type="ORF">GGH94_001114</name>
</gene>
<evidence type="ECO:0000313" key="2">
    <source>
        <dbReference type="Proteomes" id="UP001140074"/>
    </source>
</evidence>
<dbReference type="SUPFAM" id="SSF52047">
    <property type="entry name" value="RNI-like"/>
    <property type="match status" value="1"/>
</dbReference>
<organism evidence="1 2">
    <name type="scientific">Coemansia aciculifera</name>
    <dbReference type="NCBI Taxonomy" id="417176"/>
    <lineage>
        <taxon>Eukaryota</taxon>
        <taxon>Fungi</taxon>
        <taxon>Fungi incertae sedis</taxon>
        <taxon>Zoopagomycota</taxon>
        <taxon>Kickxellomycotina</taxon>
        <taxon>Kickxellomycetes</taxon>
        <taxon>Kickxellales</taxon>
        <taxon>Kickxellaceae</taxon>
        <taxon>Coemansia</taxon>
    </lineage>
</organism>
<dbReference type="Proteomes" id="UP001140074">
    <property type="component" value="Unassembled WGS sequence"/>
</dbReference>
<comment type="caution">
    <text evidence="1">The sequence shown here is derived from an EMBL/GenBank/DDBJ whole genome shotgun (WGS) entry which is preliminary data.</text>
</comment>
<accession>A0A9W8ILL3</accession>
<dbReference type="InterPro" id="IPR032675">
    <property type="entry name" value="LRR_dom_sf"/>
</dbReference>